<feature type="transmembrane region" description="Helical" evidence="1">
    <location>
        <begin position="15"/>
        <end position="34"/>
    </location>
</feature>
<proteinExistence type="predicted"/>
<keyword evidence="1" id="KW-0472">Membrane</keyword>
<dbReference type="STRING" id="764298.STRMA_1238"/>
<comment type="caution">
    <text evidence="2">The sequence shown here is derived from an EMBL/GenBank/DDBJ whole genome shotgun (WGS) entry which is preliminary data.</text>
</comment>
<keyword evidence="1" id="KW-0812">Transmembrane</keyword>
<keyword evidence="3" id="KW-1185">Reference proteome</keyword>
<organism evidence="2 3">
    <name type="scientific">Streptococcus macacae NCTC 11558</name>
    <dbReference type="NCBI Taxonomy" id="764298"/>
    <lineage>
        <taxon>Bacteria</taxon>
        <taxon>Bacillati</taxon>
        <taxon>Bacillota</taxon>
        <taxon>Bacilli</taxon>
        <taxon>Lactobacillales</taxon>
        <taxon>Streptococcaceae</taxon>
        <taxon>Streptococcus</taxon>
    </lineage>
</organism>
<dbReference type="AlphaFoldDB" id="G5JWU1"/>
<reference evidence="2 3" key="1">
    <citation type="journal article" date="2014" name="Int. J. Syst. Evol. Microbiol.">
        <title>Phylogenomics and the dynamic genome evolution of the genus Streptococcus.</title>
        <authorList>
            <consortium name="The Broad Institute Genome Sequencing Platform"/>
            <person name="Richards V.P."/>
            <person name="Palmer S.R."/>
            <person name="Pavinski Bitar P.D."/>
            <person name="Qin X."/>
            <person name="Weinstock G.M."/>
            <person name="Highlander S.K."/>
            <person name="Town C.D."/>
            <person name="Burne R.A."/>
            <person name="Stanhope M.J."/>
        </authorList>
    </citation>
    <scope>NUCLEOTIDE SEQUENCE [LARGE SCALE GENOMIC DNA]</scope>
    <source>
        <strain evidence="2 3">NCTC 11558</strain>
    </source>
</reference>
<protein>
    <submittedName>
        <fullName evidence="2">Uncharacterized protein</fullName>
    </submittedName>
</protein>
<dbReference type="Proteomes" id="UP000003573">
    <property type="component" value="Unassembled WGS sequence"/>
</dbReference>
<gene>
    <name evidence="2" type="ORF">STRMA_1238</name>
</gene>
<evidence type="ECO:0000313" key="3">
    <source>
        <dbReference type="Proteomes" id="UP000003573"/>
    </source>
</evidence>
<name>G5JWU1_9STRE</name>
<keyword evidence="1" id="KW-1133">Transmembrane helix</keyword>
<evidence type="ECO:0000313" key="2">
    <source>
        <dbReference type="EMBL" id="EHJ51935.1"/>
    </source>
</evidence>
<dbReference type="EMBL" id="AEUW02000001">
    <property type="protein sequence ID" value="EHJ51935.1"/>
    <property type="molecule type" value="Genomic_DNA"/>
</dbReference>
<sequence length="37" mass="4294">MIFTIHIGISEKSDFLLPFLTACFLLFIAFKPSWFKA</sequence>
<accession>G5JWU1</accession>
<evidence type="ECO:0000256" key="1">
    <source>
        <dbReference type="SAM" id="Phobius"/>
    </source>
</evidence>